<dbReference type="AlphaFoldDB" id="A0A369KJA5"/>
<evidence type="ECO:0000313" key="1">
    <source>
        <dbReference type="EMBL" id="RDB31834.1"/>
    </source>
</evidence>
<comment type="caution">
    <text evidence="1">The sequence shown here is derived from an EMBL/GenBank/DDBJ whole genome shotgun (WGS) entry which is preliminary data.</text>
</comment>
<protein>
    <recommendedName>
        <fullName evidence="3">Glycosyltransferase subfamily 4-like N-terminal domain-containing protein</fullName>
    </recommendedName>
</protein>
<dbReference type="OrthoDB" id="137883at2"/>
<sequence>MRVFYVHEESLPSKSRLGRHVYGVGCGLADWGCEVCLVLMRGSGTVEEMHAFYSEKKPNQPLQRLKVWPVFSLAPLMRHFGVDSSWPMLPLTRSVIDCIQPHVLLCSSWEAASFFLQRKDAEMRYVQELFTLPFYSQENEAYQTIRLQDQKKIIQLKQVLHAVDLVIVPTQEILQQLQKPPYFIRETKIKVLPFASSEHCLPRRIDLDDSFIKLFYVGDLDESNGLEDLAYAMEGMVDFELHLVTQDIERIQETRDLLEPILGPSHLFFHNPLHPEERRELLSQASAFVAPFRRNSPALYEGHPSLPDYMAWCRPILAPHFPVIRHLLPKGPWEGLLYEPGSIEALQAKLQLLQNTTYRFMISDSLYECPLEQCSQRSRTHHLKRLLQICRSS</sequence>
<dbReference type="RefSeq" id="WP_114544036.1">
    <property type="nucleotide sequence ID" value="NZ_QQBG01000005.1"/>
</dbReference>
<dbReference type="Pfam" id="PF13692">
    <property type="entry name" value="Glyco_trans_1_4"/>
    <property type="match status" value="1"/>
</dbReference>
<dbReference type="SUPFAM" id="SSF53756">
    <property type="entry name" value="UDP-Glycosyltransferase/glycogen phosphorylase"/>
    <property type="match status" value="1"/>
</dbReference>
<dbReference type="EMBL" id="QQBG01000005">
    <property type="protein sequence ID" value="RDB31834.1"/>
    <property type="molecule type" value="Genomic_DNA"/>
</dbReference>
<accession>A0A369KJA5</accession>
<gene>
    <name evidence="1" type="ORF">HAT2_00056</name>
</gene>
<evidence type="ECO:0000313" key="2">
    <source>
        <dbReference type="Proteomes" id="UP000253816"/>
    </source>
</evidence>
<reference evidence="1 2" key="1">
    <citation type="submission" date="2018-07" db="EMBL/GenBank/DDBJ databases">
        <title>Comparative genomics of the Candidatus Parilichlamydiaceae reveals evidence of convergent evolution and genome reduction in the phylum Chlamydiae.</title>
        <authorList>
            <person name="Taylor-Brown A."/>
            <person name="Polkinghorne A."/>
        </authorList>
    </citation>
    <scope>NUCLEOTIDE SEQUENCE [LARGE SCALE GENOMIC DNA]</scope>
    <source>
        <strain evidence="1 2">Hat2</strain>
    </source>
</reference>
<dbReference type="Gene3D" id="3.40.50.2000">
    <property type="entry name" value="Glycogen Phosphorylase B"/>
    <property type="match status" value="2"/>
</dbReference>
<keyword evidence="2" id="KW-1185">Reference proteome</keyword>
<dbReference type="CDD" id="cd03801">
    <property type="entry name" value="GT4_PimA-like"/>
    <property type="match status" value="1"/>
</dbReference>
<dbReference type="Proteomes" id="UP000253816">
    <property type="component" value="Unassembled WGS sequence"/>
</dbReference>
<evidence type="ECO:0008006" key="3">
    <source>
        <dbReference type="Google" id="ProtNLM"/>
    </source>
</evidence>
<name>A0A369KJA5_9BACT</name>
<proteinExistence type="predicted"/>
<organism evidence="1 2">
    <name type="scientific">Candidatus Similichlamydia laticola</name>
    <dbReference type="NCBI Taxonomy" id="2170265"/>
    <lineage>
        <taxon>Bacteria</taxon>
        <taxon>Pseudomonadati</taxon>
        <taxon>Chlamydiota</taxon>
        <taxon>Chlamydiia</taxon>
        <taxon>Parachlamydiales</taxon>
        <taxon>Candidatus Parilichlamydiaceae</taxon>
        <taxon>Candidatus Similichlamydia</taxon>
    </lineage>
</organism>